<dbReference type="AlphaFoldDB" id="A0A0E9XR88"/>
<evidence type="ECO:0000313" key="1">
    <source>
        <dbReference type="EMBL" id="JAI04937.1"/>
    </source>
</evidence>
<name>A0A0E9XR88_ANGAN</name>
<reference evidence="1" key="1">
    <citation type="submission" date="2014-11" db="EMBL/GenBank/DDBJ databases">
        <authorList>
            <person name="Amaro Gonzalez C."/>
        </authorList>
    </citation>
    <scope>NUCLEOTIDE SEQUENCE</scope>
</reference>
<proteinExistence type="predicted"/>
<accession>A0A0E9XR88</accession>
<sequence>MYSKYLRNAFCRRSQLGPAEDSCEWTI</sequence>
<organism evidence="1">
    <name type="scientific">Anguilla anguilla</name>
    <name type="common">European freshwater eel</name>
    <name type="synonym">Muraena anguilla</name>
    <dbReference type="NCBI Taxonomy" id="7936"/>
    <lineage>
        <taxon>Eukaryota</taxon>
        <taxon>Metazoa</taxon>
        <taxon>Chordata</taxon>
        <taxon>Craniata</taxon>
        <taxon>Vertebrata</taxon>
        <taxon>Euteleostomi</taxon>
        <taxon>Actinopterygii</taxon>
        <taxon>Neopterygii</taxon>
        <taxon>Teleostei</taxon>
        <taxon>Anguilliformes</taxon>
        <taxon>Anguillidae</taxon>
        <taxon>Anguilla</taxon>
    </lineage>
</organism>
<reference evidence="1" key="2">
    <citation type="journal article" date="2015" name="Fish Shellfish Immunol.">
        <title>Early steps in the European eel (Anguilla anguilla)-Vibrio vulnificus interaction in the gills: Role of the RtxA13 toxin.</title>
        <authorList>
            <person name="Callol A."/>
            <person name="Pajuelo D."/>
            <person name="Ebbesson L."/>
            <person name="Teles M."/>
            <person name="MacKenzie S."/>
            <person name="Amaro C."/>
        </authorList>
    </citation>
    <scope>NUCLEOTIDE SEQUENCE</scope>
</reference>
<dbReference type="EMBL" id="GBXM01003641">
    <property type="protein sequence ID" value="JAI04937.1"/>
    <property type="molecule type" value="Transcribed_RNA"/>
</dbReference>
<protein>
    <submittedName>
        <fullName evidence="1">Uncharacterized protein</fullName>
    </submittedName>
</protein>